<evidence type="ECO:0000256" key="2">
    <source>
        <dbReference type="ARBA" id="ARBA00010735"/>
    </source>
</evidence>
<dbReference type="OrthoDB" id="5320166at2"/>
<evidence type="ECO:0000256" key="8">
    <source>
        <dbReference type="SAM" id="Phobius"/>
    </source>
</evidence>
<dbReference type="EMBL" id="NXLR01000006">
    <property type="protein sequence ID" value="RDU60005.1"/>
    <property type="molecule type" value="Genomic_DNA"/>
</dbReference>
<accession>A0A3D8I4T2</accession>
<dbReference type="Proteomes" id="UP000256599">
    <property type="component" value="Unassembled WGS sequence"/>
</dbReference>
<comment type="caution">
    <text evidence="9">The sequence shown here is derived from an EMBL/GenBank/DDBJ whole genome shotgun (WGS) entry which is preliminary data.</text>
</comment>
<sequence length="231" mass="25739">MKKNYFIDGLKDSSIFGVSFIFLYLSIGANGYANALSVFESVATTLFVFSTPLQFLLVQSYQDGFVLIPLILAMNARFLLMSATLSPYLKHQNIFYLALSSILICPSVFSGCISKFKKMSEYPFTYFIALGLPIWLVSLLCTGLGASMGAALNSPELREIIAIVLPLQFTGLAAKHYPNFKEIGSYFWGFLFAPFVITLTPSYYLLIVPFVVGGLMLLYDEAQRARAKDKR</sequence>
<dbReference type="InterPro" id="IPR011606">
    <property type="entry name" value="Brnchd-chn_aa_trnsp_permease"/>
</dbReference>
<feature type="transmembrane region" description="Helical" evidence="8">
    <location>
        <begin position="12"/>
        <end position="32"/>
    </location>
</feature>
<evidence type="ECO:0000313" key="9">
    <source>
        <dbReference type="EMBL" id="RDU60005.1"/>
    </source>
</evidence>
<keyword evidence="10" id="KW-1185">Reference proteome</keyword>
<gene>
    <name evidence="9" type="ORF">CQA63_04430</name>
</gene>
<evidence type="ECO:0000256" key="4">
    <source>
        <dbReference type="ARBA" id="ARBA00022475"/>
    </source>
</evidence>
<evidence type="ECO:0000256" key="6">
    <source>
        <dbReference type="ARBA" id="ARBA00022989"/>
    </source>
</evidence>
<evidence type="ECO:0000256" key="3">
    <source>
        <dbReference type="ARBA" id="ARBA00022448"/>
    </source>
</evidence>
<keyword evidence="4" id="KW-1003">Cell membrane</keyword>
<feature type="transmembrane region" description="Helical" evidence="8">
    <location>
        <begin position="65"/>
        <end position="88"/>
    </location>
</feature>
<evidence type="ECO:0000256" key="1">
    <source>
        <dbReference type="ARBA" id="ARBA00004651"/>
    </source>
</evidence>
<dbReference type="PANTHER" id="PTHR34979:SF1">
    <property type="entry name" value="INNER MEMBRANE PROTEIN YGAZ"/>
    <property type="match status" value="1"/>
</dbReference>
<feature type="transmembrane region" description="Helical" evidence="8">
    <location>
        <begin position="186"/>
        <end position="219"/>
    </location>
</feature>
<reference evidence="9 10" key="1">
    <citation type="submission" date="2018-04" db="EMBL/GenBank/DDBJ databases">
        <title>Novel Campyloabacter and Helicobacter Species and Strains.</title>
        <authorList>
            <person name="Mannion A.J."/>
            <person name="Shen Z."/>
            <person name="Fox J.G."/>
        </authorList>
    </citation>
    <scope>NUCLEOTIDE SEQUENCE [LARGE SCALE GENOMIC DNA]</scope>
    <source>
        <strain evidence="9 10">MIT 98-6070</strain>
    </source>
</reference>
<feature type="transmembrane region" description="Helical" evidence="8">
    <location>
        <begin position="126"/>
        <end position="148"/>
    </location>
</feature>
<name>A0A3D8I4T2_9HELI</name>
<keyword evidence="7 8" id="KW-0472">Membrane</keyword>
<dbReference type="GO" id="GO:1903785">
    <property type="term" value="P:L-valine transmembrane transport"/>
    <property type="evidence" value="ECO:0007669"/>
    <property type="project" value="TreeGrafter"/>
</dbReference>
<evidence type="ECO:0000256" key="7">
    <source>
        <dbReference type="ARBA" id="ARBA00023136"/>
    </source>
</evidence>
<feature type="transmembrane region" description="Helical" evidence="8">
    <location>
        <begin position="94"/>
        <end position="114"/>
    </location>
</feature>
<dbReference type="PANTHER" id="PTHR34979">
    <property type="entry name" value="INNER MEMBRANE PROTEIN YGAZ"/>
    <property type="match status" value="1"/>
</dbReference>
<dbReference type="GO" id="GO:0005886">
    <property type="term" value="C:plasma membrane"/>
    <property type="evidence" value="ECO:0007669"/>
    <property type="project" value="UniProtKB-SubCell"/>
</dbReference>
<dbReference type="RefSeq" id="WP_104700191.1">
    <property type="nucleotide sequence ID" value="NZ_FZPP01000022.1"/>
</dbReference>
<keyword evidence="6 8" id="KW-1133">Transmembrane helix</keyword>
<keyword evidence="3" id="KW-0813">Transport</keyword>
<feature type="transmembrane region" description="Helical" evidence="8">
    <location>
        <begin position="38"/>
        <end position="58"/>
    </location>
</feature>
<protein>
    <submittedName>
        <fullName evidence="9">Branched-chain amino acid ABC transporter permease</fullName>
    </submittedName>
</protein>
<evidence type="ECO:0000313" key="10">
    <source>
        <dbReference type="Proteomes" id="UP000256599"/>
    </source>
</evidence>
<keyword evidence="5 8" id="KW-0812">Transmembrane</keyword>
<proteinExistence type="inferred from homology"/>
<evidence type="ECO:0000256" key="5">
    <source>
        <dbReference type="ARBA" id="ARBA00022692"/>
    </source>
</evidence>
<dbReference type="Pfam" id="PF03591">
    <property type="entry name" value="AzlC"/>
    <property type="match status" value="1"/>
</dbReference>
<comment type="subcellular location">
    <subcellularLocation>
        <location evidence="1">Cell membrane</location>
        <topology evidence="1">Multi-pass membrane protein</topology>
    </subcellularLocation>
</comment>
<dbReference type="AlphaFoldDB" id="A0A3D8I4T2"/>
<organism evidence="9 10">
    <name type="scientific">Helicobacter marmotae</name>
    <dbReference type="NCBI Taxonomy" id="152490"/>
    <lineage>
        <taxon>Bacteria</taxon>
        <taxon>Pseudomonadati</taxon>
        <taxon>Campylobacterota</taxon>
        <taxon>Epsilonproteobacteria</taxon>
        <taxon>Campylobacterales</taxon>
        <taxon>Helicobacteraceae</taxon>
        <taxon>Helicobacter</taxon>
    </lineage>
</organism>
<comment type="similarity">
    <text evidence="2">Belongs to the AzlC family.</text>
</comment>